<dbReference type="PANTHER" id="PTHR34216">
    <property type="match status" value="1"/>
</dbReference>
<evidence type="ECO:0000256" key="2">
    <source>
        <dbReference type="ARBA" id="ARBA00022729"/>
    </source>
</evidence>
<dbReference type="InterPro" id="IPR051398">
    <property type="entry name" value="Polysacch_Deacetylase"/>
</dbReference>
<dbReference type="GO" id="GO:0005975">
    <property type="term" value="P:carbohydrate metabolic process"/>
    <property type="evidence" value="ECO:0007669"/>
    <property type="project" value="InterPro"/>
</dbReference>
<dbReference type="GO" id="GO:0016810">
    <property type="term" value="F:hydrolase activity, acting on carbon-nitrogen (but not peptide) bonds"/>
    <property type="evidence" value="ECO:0007669"/>
    <property type="project" value="InterPro"/>
</dbReference>
<feature type="chain" id="PRO_5011507768" evidence="3">
    <location>
        <begin position="22"/>
        <end position="346"/>
    </location>
</feature>
<dbReference type="PROSITE" id="PS51677">
    <property type="entry name" value="NODB"/>
    <property type="match status" value="1"/>
</dbReference>
<evidence type="ECO:0000256" key="1">
    <source>
        <dbReference type="ARBA" id="ARBA00004613"/>
    </source>
</evidence>
<evidence type="ECO:0000259" key="4">
    <source>
        <dbReference type="PROSITE" id="PS51677"/>
    </source>
</evidence>
<dbReference type="InterPro" id="IPR011330">
    <property type="entry name" value="Glyco_hydro/deAcase_b/a-brl"/>
</dbReference>
<organism evidence="5 6">
    <name type="scientific">Alkalimonas amylolytica</name>
    <dbReference type="NCBI Taxonomy" id="152573"/>
    <lineage>
        <taxon>Bacteria</taxon>
        <taxon>Pseudomonadati</taxon>
        <taxon>Pseudomonadota</taxon>
        <taxon>Gammaproteobacteria</taxon>
        <taxon>Alkalimonas</taxon>
    </lineage>
</organism>
<keyword evidence="2 3" id="KW-0732">Signal</keyword>
<dbReference type="AlphaFoldDB" id="A0A1H4EMK3"/>
<dbReference type="Proteomes" id="UP000198773">
    <property type="component" value="Unassembled WGS sequence"/>
</dbReference>
<accession>A0A1H4EMK3</accession>
<dbReference type="PANTHER" id="PTHR34216:SF3">
    <property type="entry name" value="POLY-BETA-1,6-N-ACETYL-D-GLUCOSAMINE N-DEACETYLASE"/>
    <property type="match status" value="1"/>
</dbReference>
<dbReference type="Gene3D" id="3.20.20.370">
    <property type="entry name" value="Glycoside hydrolase/deacetylase"/>
    <property type="match status" value="1"/>
</dbReference>
<dbReference type="CDD" id="cd10973">
    <property type="entry name" value="CE4_DAC_u4_5s"/>
    <property type="match status" value="1"/>
</dbReference>
<gene>
    <name evidence="5" type="ORF">SAMN04488051_107137</name>
</gene>
<dbReference type="EMBL" id="FNRM01000007">
    <property type="protein sequence ID" value="SEA86156.1"/>
    <property type="molecule type" value="Genomic_DNA"/>
</dbReference>
<evidence type="ECO:0000313" key="5">
    <source>
        <dbReference type="EMBL" id="SEA86156.1"/>
    </source>
</evidence>
<dbReference type="STRING" id="152573.SAMN04488051_107137"/>
<dbReference type="Pfam" id="PF01522">
    <property type="entry name" value="Polysacc_deac_1"/>
    <property type="match status" value="1"/>
</dbReference>
<comment type="subcellular location">
    <subcellularLocation>
        <location evidence="1">Secreted</location>
    </subcellularLocation>
</comment>
<dbReference type="GO" id="GO:0005576">
    <property type="term" value="C:extracellular region"/>
    <property type="evidence" value="ECO:0007669"/>
    <property type="project" value="UniProtKB-SubCell"/>
</dbReference>
<feature type="domain" description="NodB homology" evidence="4">
    <location>
        <begin position="78"/>
        <end position="293"/>
    </location>
</feature>
<evidence type="ECO:0000256" key="3">
    <source>
        <dbReference type="SAM" id="SignalP"/>
    </source>
</evidence>
<sequence>MKSTLHALLLLGLLALLPAQAAVILIYHHIAEDTPRVSSTTEDEFRQHLTYLQEHGFDVVGLDVLLAKLQAGEPVPHNAVAITFDDGYANNYTAAHPILMEFGMPYTIFISPGDIDSRTGPVMSWEQIRRMSDDGVLVANHAMHHEKMAQPEPGESEADWLKRMRQTILDAEQRIKEETGQSHRFLAYPYGEFSPKLEALVKELGFIGIGQQSGAVGPSTKLTRVPRYPAAGRFAEMSDLAQKLRTLPFTILEHVQADPMVTAEHNPPTLSLRLQVEDFRPSQLRCFAGMEVIEPDWLDDGQTFVAKASKPVNRGRSRYNCTAPSISKRGYFYWYSQPWLFGRSSD</sequence>
<reference evidence="5 6" key="1">
    <citation type="submission" date="2016-10" db="EMBL/GenBank/DDBJ databases">
        <authorList>
            <person name="de Groot N.N."/>
        </authorList>
    </citation>
    <scope>NUCLEOTIDE SEQUENCE [LARGE SCALE GENOMIC DNA]</scope>
    <source>
        <strain evidence="5 6">CGMCC 1.3430</strain>
    </source>
</reference>
<dbReference type="InterPro" id="IPR002509">
    <property type="entry name" value="NODB_dom"/>
</dbReference>
<dbReference type="RefSeq" id="WP_245785746.1">
    <property type="nucleotide sequence ID" value="NZ_FNRM01000007.1"/>
</dbReference>
<evidence type="ECO:0000313" key="6">
    <source>
        <dbReference type="Proteomes" id="UP000198773"/>
    </source>
</evidence>
<feature type="signal peptide" evidence="3">
    <location>
        <begin position="1"/>
        <end position="21"/>
    </location>
</feature>
<name>A0A1H4EMK3_ALKAM</name>
<dbReference type="SUPFAM" id="SSF88713">
    <property type="entry name" value="Glycoside hydrolase/deacetylase"/>
    <property type="match status" value="1"/>
</dbReference>
<protein>
    <submittedName>
        <fullName evidence="5">Peptidoglycan/xylan/chitin deacetylase, PgdA/CDA1 family</fullName>
    </submittedName>
</protein>
<keyword evidence="6" id="KW-1185">Reference proteome</keyword>
<proteinExistence type="predicted"/>